<protein>
    <submittedName>
        <fullName evidence="1">Uncharacterized protein</fullName>
    </submittedName>
</protein>
<gene>
    <name evidence="1" type="ORF">N8T08_003098</name>
</gene>
<reference evidence="1 2" key="1">
    <citation type="journal article" date="2023" name="ACS Omega">
        <title>Identification of the Neoaspergillic Acid Biosynthesis Gene Cluster by Establishing an In Vitro CRISPR-Ribonucleoprotein Genetic System in Aspergillus melleus.</title>
        <authorList>
            <person name="Yuan B."/>
            <person name="Grau M.F."/>
            <person name="Murata R.M."/>
            <person name="Torok T."/>
            <person name="Venkateswaran K."/>
            <person name="Stajich J.E."/>
            <person name="Wang C.C.C."/>
        </authorList>
    </citation>
    <scope>NUCLEOTIDE SEQUENCE [LARGE SCALE GENOMIC DNA]</scope>
    <source>
        <strain evidence="1 2">IMV 1140</strain>
    </source>
</reference>
<keyword evidence="2" id="KW-1185">Reference proteome</keyword>
<proteinExistence type="predicted"/>
<comment type="caution">
    <text evidence="1">The sequence shown here is derived from an EMBL/GenBank/DDBJ whole genome shotgun (WGS) entry which is preliminary data.</text>
</comment>
<sequence>MEETGVEGVKGNSNAASDSLFQGKHFWLSQNIPQRSRFKETIEQNGGIIRLFEKDAEIKLVDHMKRNRNLSADTFSYRLVEDSVRKGRLQNLEDYRCGPSTSRPVGATNIRSRGHKILYTLQDDQALWDWMQSYEDDPNAPIRGDIPARKRRATGSPGSNAKTPTPEVPQQRRQKPPPPPKFILPTPNKNITNKRNNVKGKGSEKPREREPEREPEPERESEQEPEKAPEQPPQQTPEQKRQSPSPVNEVYEPEPIDETFLELPFLPSSPGSSEPEEQPEQDIDAWIDDRLRTGIAKTEDQIIEALRCTSMDPQLADQVLKHLVAGKDIPKDMPGVWTAEDDKCIEGRDTRDIEKVLEKHGSEFFNSRWQYLDMARTAGLEKGQEEGITEL</sequence>
<name>A0ACC3B7I7_9EURO</name>
<accession>A0ACC3B7I7</accession>
<evidence type="ECO:0000313" key="2">
    <source>
        <dbReference type="Proteomes" id="UP001177260"/>
    </source>
</evidence>
<dbReference type="EMBL" id="JAOPJF010000018">
    <property type="protein sequence ID" value="KAK1146311.1"/>
    <property type="molecule type" value="Genomic_DNA"/>
</dbReference>
<evidence type="ECO:0000313" key="1">
    <source>
        <dbReference type="EMBL" id="KAK1146311.1"/>
    </source>
</evidence>
<dbReference type="Proteomes" id="UP001177260">
    <property type="component" value="Unassembled WGS sequence"/>
</dbReference>
<organism evidence="1 2">
    <name type="scientific">Aspergillus melleus</name>
    <dbReference type="NCBI Taxonomy" id="138277"/>
    <lineage>
        <taxon>Eukaryota</taxon>
        <taxon>Fungi</taxon>
        <taxon>Dikarya</taxon>
        <taxon>Ascomycota</taxon>
        <taxon>Pezizomycotina</taxon>
        <taxon>Eurotiomycetes</taxon>
        <taxon>Eurotiomycetidae</taxon>
        <taxon>Eurotiales</taxon>
        <taxon>Aspergillaceae</taxon>
        <taxon>Aspergillus</taxon>
        <taxon>Aspergillus subgen. Circumdati</taxon>
    </lineage>
</organism>